<gene>
    <name evidence="1" type="ORF">H9848_11375</name>
</gene>
<sequence length="110" mass="12672">MKEMEFSMNLWETKGVKDFTAGFNSLIYSFSRIFGYNDKSPVIYSRAFLRMSYLLVDMDYLPARKTEYVIADFILPLPVPVNSLSIPRYLASVFFFTVPSAGITYIGEYS</sequence>
<evidence type="ECO:0000313" key="1">
    <source>
        <dbReference type="EMBL" id="HIX87188.1"/>
    </source>
</evidence>
<dbReference type="EMBL" id="DXEN01000083">
    <property type="protein sequence ID" value="HIX87188.1"/>
    <property type="molecule type" value="Genomic_DNA"/>
</dbReference>
<reference evidence="1" key="2">
    <citation type="submission" date="2021-04" db="EMBL/GenBank/DDBJ databases">
        <authorList>
            <person name="Gilroy R."/>
        </authorList>
    </citation>
    <scope>NUCLEOTIDE SEQUENCE</scope>
    <source>
        <strain evidence="1">ChiHecec2B26-12326</strain>
    </source>
</reference>
<proteinExistence type="predicted"/>
<dbReference type="AlphaFoldDB" id="A0A9D1XTD0"/>
<reference evidence="1" key="1">
    <citation type="journal article" date="2021" name="PeerJ">
        <title>Extensive microbial diversity within the chicken gut microbiome revealed by metagenomics and culture.</title>
        <authorList>
            <person name="Gilroy R."/>
            <person name="Ravi A."/>
            <person name="Getino M."/>
            <person name="Pursley I."/>
            <person name="Horton D.L."/>
            <person name="Alikhan N.F."/>
            <person name="Baker D."/>
            <person name="Gharbi K."/>
            <person name="Hall N."/>
            <person name="Watson M."/>
            <person name="Adriaenssens E.M."/>
            <person name="Foster-Nyarko E."/>
            <person name="Jarju S."/>
            <person name="Secka A."/>
            <person name="Antonio M."/>
            <person name="Oren A."/>
            <person name="Chaudhuri R.R."/>
            <person name="La Ragione R."/>
            <person name="Hildebrand F."/>
            <person name="Pallen M.J."/>
        </authorList>
    </citation>
    <scope>NUCLEOTIDE SEQUENCE</scope>
    <source>
        <strain evidence="1">ChiHecec2B26-12326</strain>
    </source>
</reference>
<dbReference type="Proteomes" id="UP000823847">
    <property type="component" value="Unassembled WGS sequence"/>
</dbReference>
<name>A0A9D1XTD0_9BACT</name>
<organism evidence="1 2">
    <name type="scientific">Candidatus Parabacteroides intestinigallinarum</name>
    <dbReference type="NCBI Taxonomy" id="2838722"/>
    <lineage>
        <taxon>Bacteria</taxon>
        <taxon>Pseudomonadati</taxon>
        <taxon>Bacteroidota</taxon>
        <taxon>Bacteroidia</taxon>
        <taxon>Bacteroidales</taxon>
        <taxon>Tannerellaceae</taxon>
        <taxon>Parabacteroides</taxon>
    </lineage>
</organism>
<accession>A0A9D1XTD0</accession>
<evidence type="ECO:0000313" key="2">
    <source>
        <dbReference type="Proteomes" id="UP000823847"/>
    </source>
</evidence>
<comment type="caution">
    <text evidence="1">The sequence shown here is derived from an EMBL/GenBank/DDBJ whole genome shotgun (WGS) entry which is preliminary data.</text>
</comment>
<protein>
    <submittedName>
        <fullName evidence="1">Uncharacterized protein</fullName>
    </submittedName>
</protein>